<dbReference type="EC" id="6.3.5.7" evidence="7"/>
<dbReference type="PANTHER" id="PTHR11895">
    <property type="entry name" value="TRANSAMIDASE"/>
    <property type="match status" value="1"/>
</dbReference>
<dbReference type="InterPro" id="IPR020556">
    <property type="entry name" value="Amidase_CS"/>
</dbReference>
<dbReference type="Pfam" id="PF01425">
    <property type="entry name" value="Amidase"/>
    <property type="match status" value="1"/>
</dbReference>
<dbReference type="EMBL" id="JAQQWP010000007">
    <property type="protein sequence ID" value="KAK8109881.1"/>
    <property type="molecule type" value="Genomic_DNA"/>
</dbReference>
<evidence type="ECO:0000256" key="4">
    <source>
        <dbReference type="ARBA" id="ARBA00022840"/>
    </source>
</evidence>
<protein>
    <recommendedName>
        <fullName evidence="7">Glutamyl-tRNA(Gln) amidotransferase subunit A, mitochondrial</fullName>
        <shortName evidence="7">Glu-AdT subunit A</shortName>
        <ecNumber evidence="7">6.3.5.7</ecNumber>
    </recommendedName>
</protein>
<evidence type="ECO:0000313" key="10">
    <source>
        <dbReference type="Proteomes" id="UP001392437"/>
    </source>
</evidence>
<reference evidence="9 10" key="1">
    <citation type="submission" date="2023-01" db="EMBL/GenBank/DDBJ databases">
        <title>Analysis of 21 Apiospora genomes using comparative genomics revels a genus with tremendous synthesis potential of carbohydrate active enzymes and secondary metabolites.</title>
        <authorList>
            <person name="Sorensen T."/>
        </authorList>
    </citation>
    <scope>NUCLEOTIDE SEQUENCE [LARGE SCALE GENOMIC DNA]</scope>
    <source>
        <strain evidence="9 10">CBS 117206</strain>
    </source>
</reference>
<organism evidence="9 10">
    <name type="scientific">Apiospora kogelbergensis</name>
    <dbReference type="NCBI Taxonomy" id="1337665"/>
    <lineage>
        <taxon>Eukaryota</taxon>
        <taxon>Fungi</taxon>
        <taxon>Dikarya</taxon>
        <taxon>Ascomycota</taxon>
        <taxon>Pezizomycotina</taxon>
        <taxon>Sordariomycetes</taxon>
        <taxon>Xylariomycetidae</taxon>
        <taxon>Amphisphaeriales</taxon>
        <taxon>Apiosporaceae</taxon>
        <taxon>Apiospora</taxon>
    </lineage>
</organism>
<dbReference type="GO" id="GO:0070681">
    <property type="term" value="P:glutaminyl-tRNAGln biosynthesis via transamidation"/>
    <property type="evidence" value="ECO:0007669"/>
    <property type="project" value="UniProtKB-UniRule"/>
</dbReference>
<gene>
    <name evidence="9" type="ORF">PG999_008018</name>
</gene>
<dbReference type="AlphaFoldDB" id="A0AAW0QQ59"/>
<comment type="subcellular location">
    <subcellularLocation>
        <location evidence="7">Mitochondrion</location>
    </subcellularLocation>
</comment>
<evidence type="ECO:0000256" key="2">
    <source>
        <dbReference type="ARBA" id="ARBA00022598"/>
    </source>
</evidence>
<name>A0AAW0QQ59_9PEZI</name>
<accession>A0AAW0QQ59</accession>
<comment type="caution">
    <text evidence="9">The sequence shown here is derived from an EMBL/GenBank/DDBJ whole genome shotgun (WGS) entry which is preliminary data.</text>
</comment>
<dbReference type="GO" id="GO:0050567">
    <property type="term" value="F:glutaminyl-tRNA synthase (glutamine-hydrolyzing) activity"/>
    <property type="evidence" value="ECO:0007669"/>
    <property type="project" value="UniProtKB-UniRule"/>
</dbReference>
<dbReference type="InterPro" id="IPR004412">
    <property type="entry name" value="GatA"/>
</dbReference>
<feature type="active site" description="Charge relay system" evidence="7">
    <location>
        <position position="66"/>
    </location>
</feature>
<evidence type="ECO:0000313" key="9">
    <source>
        <dbReference type="EMBL" id="KAK8109881.1"/>
    </source>
</evidence>
<sequence>MSAHVRHLRSKIPSGVLSSLRLRRSPPLRLASSSLPPSKTNAFIAGVDDSSPPPPANAGRIRLAVKDNIAAQGLPTTCASHILTGHQVPFTATIVQQIEQRLGAELWGKTNMDEFGMGTHSTNTPYGAVSNTLSGRSAGGSSGGSAVAVSLGQATVALGTDTGGSVRMPAAYTGTVGFKPSYGMLSRWGVVPYANSLDTVGLIAKEVAPIQEIIQAVCMDYDPKDPTSLPATVRQRCVSERQCFPTSRGTPPDLQSQGLRGLTFGLPIEYNIEELSPRMKKGWMRVADQIKEHGGRVVPVSLPSTKSALSAYYVIAPAEAASNLSKYDGIRYGRRASAEVEEVSSDSLDGILYAKTRGEGFGPEVKRRILLGSYTLSSEAVDNYFKQAQRVRRLVRRDFDRIFKLSNPLLENEHEKSDGSSNQQQQFDLSDMDESIPLESKLGPSQIDFLLCPTAPTTPPKLSDIAKQTPFDSYMNDVFTVPASLAGLPAISIPMALPKSEDDPVDFGGVQLIGQFWDDARLLAVAGYIRSKQ</sequence>
<comment type="subunit">
    <text evidence="7">Subunit of the heterotrimeric GatCAB amidotransferase (AdT) complex, composed of A, B and C subunits.</text>
</comment>
<keyword evidence="5 7" id="KW-0648">Protein biosynthesis</keyword>
<feature type="active site" description="Charge relay system" evidence="7">
    <location>
        <position position="141"/>
    </location>
</feature>
<feature type="active site" description="Acyl-ester intermediate" evidence="7">
    <location>
        <position position="165"/>
    </location>
</feature>
<keyword evidence="4 7" id="KW-0067">ATP-binding</keyword>
<dbReference type="SUPFAM" id="SSF75304">
    <property type="entry name" value="Amidase signature (AS) enzymes"/>
    <property type="match status" value="1"/>
</dbReference>
<comment type="similarity">
    <text evidence="1 7">Belongs to the amidase family. GatA subfamily.</text>
</comment>
<keyword evidence="3 7" id="KW-0547">Nucleotide-binding</keyword>
<keyword evidence="2 7" id="KW-0436">Ligase</keyword>
<dbReference type="GO" id="GO:0030956">
    <property type="term" value="C:glutamyl-tRNA(Gln) amidotransferase complex"/>
    <property type="evidence" value="ECO:0007669"/>
    <property type="project" value="UniProtKB-UniRule"/>
</dbReference>
<dbReference type="PROSITE" id="PS00571">
    <property type="entry name" value="AMIDASES"/>
    <property type="match status" value="1"/>
</dbReference>
<keyword evidence="10" id="KW-1185">Reference proteome</keyword>
<evidence type="ECO:0000256" key="7">
    <source>
        <dbReference type="HAMAP-Rule" id="MF_03150"/>
    </source>
</evidence>
<dbReference type="GO" id="GO:0005524">
    <property type="term" value="F:ATP binding"/>
    <property type="evidence" value="ECO:0007669"/>
    <property type="project" value="UniProtKB-KW"/>
</dbReference>
<dbReference type="InterPro" id="IPR023631">
    <property type="entry name" value="Amidase_dom"/>
</dbReference>
<evidence type="ECO:0000256" key="5">
    <source>
        <dbReference type="ARBA" id="ARBA00022917"/>
    </source>
</evidence>
<dbReference type="InterPro" id="IPR000120">
    <property type="entry name" value="Amidase"/>
</dbReference>
<evidence type="ECO:0000256" key="3">
    <source>
        <dbReference type="ARBA" id="ARBA00022741"/>
    </source>
</evidence>
<dbReference type="GO" id="GO:0005739">
    <property type="term" value="C:mitochondrion"/>
    <property type="evidence" value="ECO:0007669"/>
    <property type="project" value="UniProtKB-SubCell"/>
</dbReference>
<evidence type="ECO:0000259" key="8">
    <source>
        <dbReference type="Pfam" id="PF01425"/>
    </source>
</evidence>
<proteinExistence type="inferred from homology"/>
<dbReference type="InterPro" id="IPR036928">
    <property type="entry name" value="AS_sf"/>
</dbReference>
<dbReference type="PANTHER" id="PTHR11895:SF7">
    <property type="entry name" value="GLUTAMYL-TRNA(GLN) AMIDOTRANSFERASE SUBUNIT A, MITOCHONDRIAL"/>
    <property type="match status" value="1"/>
</dbReference>
<feature type="domain" description="Amidase" evidence="8">
    <location>
        <begin position="63"/>
        <end position="523"/>
    </location>
</feature>
<dbReference type="Gene3D" id="3.90.1300.10">
    <property type="entry name" value="Amidase signature (AS) domain"/>
    <property type="match status" value="1"/>
</dbReference>
<evidence type="ECO:0000256" key="6">
    <source>
        <dbReference type="ARBA" id="ARBA00047407"/>
    </source>
</evidence>
<keyword evidence="7" id="KW-0496">Mitochondrion</keyword>
<dbReference type="GO" id="GO:0032543">
    <property type="term" value="P:mitochondrial translation"/>
    <property type="evidence" value="ECO:0007669"/>
    <property type="project" value="UniProtKB-UniRule"/>
</dbReference>
<comment type="function">
    <text evidence="7">Allows the formation of correctly charged Gln-tRNA(Gln) through the transamidation of misacylated Glu-tRNA(Gln) in the mitochondria. The reaction takes place in the presence of glutamine and ATP through an activated gamma-phospho-Glu-tRNA(Gln).</text>
</comment>
<evidence type="ECO:0000256" key="1">
    <source>
        <dbReference type="ARBA" id="ARBA00008069"/>
    </source>
</evidence>
<dbReference type="HAMAP" id="MF_00120">
    <property type="entry name" value="GatA"/>
    <property type="match status" value="1"/>
</dbReference>
<dbReference type="Proteomes" id="UP001392437">
    <property type="component" value="Unassembled WGS sequence"/>
</dbReference>
<comment type="catalytic activity">
    <reaction evidence="6 7">
        <text>L-glutamyl-tRNA(Gln) + L-glutamine + ATP + H2O = L-glutaminyl-tRNA(Gln) + L-glutamate + ADP + phosphate + H(+)</text>
        <dbReference type="Rhea" id="RHEA:17521"/>
        <dbReference type="Rhea" id="RHEA-COMP:9681"/>
        <dbReference type="Rhea" id="RHEA-COMP:9684"/>
        <dbReference type="ChEBI" id="CHEBI:15377"/>
        <dbReference type="ChEBI" id="CHEBI:15378"/>
        <dbReference type="ChEBI" id="CHEBI:29985"/>
        <dbReference type="ChEBI" id="CHEBI:30616"/>
        <dbReference type="ChEBI" id="CHEBI:43474"/>
        <dbReference type="ChEBI" id="CHEBI:58359"/>
        <dbReference type="ChEBI" id="CHEBI:78520"/>
        <dbReference type="ChEBI" id="CHEBI:78521"/>
        <dbReference type="ChEBI" id="CHEBI:456216"/>
        <dbReference type="EC" id="6.3.5.7"/>
    </reaction>
</comment>